<dbReference type="OrthoDB" id="8778836at2"/>
<protein>
    <recommendedName>
        <fullName evidence="4">DUF2330 domain-containing protein</fullName>
    </recommendedName>
</protein>
<feature type="chain" id="PRO_5005862911" description="DUF2330 domain-containing protein" evidence="1">
    <location>
        <begin position="25"/>
        <end position="239"/>
    </location>
</feature>
<proteinExistence type="predicted"/>
<dbReference type="RefSeq" id="WP_053939716.1">
    <property type="nucleotide sequence ID" value="NZ_LAQT01000037.1"/>
</dbReference>
<evidence type="ECO:0000313" key="2">
    <source>
        <dbReference type="EMBL" id="KPC49362.1"/>
    </source>
</evidence>
<reference evidence="2 3" key="1">
    <citation type="submission" date="2015-07" db="EMBL/GenBank/DDBJ databases">
        <title>Draft genome sequence of the Amantichitinum ursilacus IGB-41, a new chitin-degrading bacterium.</title>
        <authorList>
            <person name="Kirstahler P."/>
            <person name="Guenther M."/>
            <person name="Grumaz C."/>
            <person name="Rupp S."/>
            <person name="Zibek S."/>
            <person name="Sohn K."/>
        </authorList>
    </citation>
    <scope>NUCLEOTIDE SEQUENCE [LARGE SCALE GENOMIC DNA]</scope>
    <source>
        <strain evidence="2 3">IGB-41</strain>
    </source>
</reference>
<organism evidence="2 3">
    <name type="scientific">Amantichitinum ursilacus</name>
    <dbReference type="NCBI Taxonomy" id="857265"/>
    <lineage>
        <taxon>Bacteria</taxon>
        <taxon>Pseudomonadati</taxon>
        <taxon>Pseudomonadota</taxon>
        <taxon>Betaproteobacteria</taxon>
        <taxon>Neisseriales</taxon>
        <taxon>Chitinibacteraceae</taxon>
        <taxon>Amantichitinum</taxon>
    </lineage>
</organism>
<evidence type="ECO:0000313" key="3">
    <source>
        <dbReference type="Proteomes" id="UP000037939"/>
    </source>
</evidence>
<name>A0A0N0XFS5_9NEIS</name>
<accession>A0A0N0XFS5</accession>
<evidence type="ECO:0008006" key="4">
    <source>
        <dbReference type="Google" id="ProtNLM"/>
    </source>
</evidence>
<gene>
    <name evidence="2" type="ORF">WG78_20745</name>
</gene>
<comment type="caution">
    <text evidence="2">The sequence shown here is derived from an EMBL/GenBank/DDBJ whole genome shotgun (WGS) entry which is preliminary data.</text>
</comment>
<keyword evidence="3" id="KW-1185">Reference proteome</keyword>
<evidence type="ECO:0000256" key="1">
    <source>
        <dbReference type="SAM" id="SignalP"/>
    </source>
</evidence>
<feature type="signal peptide" evidence="1">
    <location>
        <begin position="1"/>
        <end position="24"/>
    </location>
</feature>
<keyword evidence="1" id="KW-0732">Signal</keyword>
<dbReference type="AlphaFoldDB" id="A0A0N0XFS5"/>
<dbReference type="Proteomes" id="UP000037939">
    <property type="component" value="Unassembled WGS sequence"/>
</dbReference>
<dbReference type="EMBL" id="LAQT01000037">
    <property type="protein sequence ID" value="KPC49362.1"/>
    <property type="molecule type" value="Genomic_DNA"/>
</dbReference>
<sequence>MRLNRFVAAAAFLASPFLTTSAIAEDASEVASASVTGMHDAGLILYSKVDELRQALLEDADKHDKVRVMFRVVSAANQQPMPDVKINLWTEDAVYPVPLKNNFLALDDIPRTNDPEAQFSSNKKKGALEFDLYLFAVLPDTQRFSAADALAAIDQANAIRTAVVPWYFRVFIPRFERLEACSTTPPVYTLDGQSWAAAPSVEAGCVSITSAALKAHPQAQFASANTVSSYRLRGPGADD</sequence>